<gene>
    <name evidence="1" type="ORF">BJY16_006355</name>
</gene>
<name>A0A7W7H2P8_9ACTN</name>
<dbReference type="InterPro" id="IPR045683">
    <property type="entry name" value="DUF6192"/>
</dbReference>
<evidence type="ECO:0008006" key="3">
    <source>
        <dbReference type="Google" id="ProtNLM"/>
    </source>
</evidence>
<accession>A0A7W7H2P8</accession>
<sequence length="336" mass="37289">MVATIGQVTQQRYDELVAQSRDLVREHGRIQFKLGDNALEIEPMGRHGGSQPLQMPGLGVTEALRMFAEDIGVAPDTMKNWRWVASRWPVDQRRDDVPFHIHRLLASIADADQRFALIGEPPVLARTGERRWSEDEAKRRVGWQVTRPETVQEKVLAVHALVDDDEVATRVATDLLRRPKVAFKAAGETTVQEKVGAVHELVRDDEVASQIATDLLRRPEVAARAMTDTTARHLVNRAQADQARQGTELIRQRTPALQHIEHTGEFLDLVGACAQFVASAGRIVPGLRGQNYTEDEKATVQRNLARVRAAADWIEGAVATGQITPEEGLARLLAGE</sequence>
<reference evidence="1 2" key="1">
    <citation type="submission" date="2020-08" db="EMBL/GenBank/DDBJ databases">
        <title>Sequencing the genomes of 1000 actinobacteria strains.</title>
        <authorList>
            <person name="Klenk H.-P."/>
        </authorList>
    </citation>
    <scope>NUCLEOTIDE SEQUENCE [LARGE SCALE GENOMIC DNA]</scope>
    <source>
        <strain evidence="1 2">DSM 45809</strain>
    </source>
</reference>
<comment type="caution">
    <text evidence="1">The sequence shown here is derived from an EMBL/GenBank/DDBJ whole genome shotgun (WGS) entry which is preliminary data.</text>
</comment>
<proteinExistence type="predicted"/>
<protein>
    <recommendedName>
        <fullName evidence="3">RacO protein</fullName>
    </recommendedName>
</protein>
<evidence type="ECO:0000313" key="1">
    <source>
        <dbReference type="EMBL" id="MBB4742896.1"/>
    </source>
</evidence>
<keyword evidence="2" id="KW-1185">Reference proteome</keyword>
<dbReference type="Pfam" id="PF19691">
    <property type="entry name" value="DUF6192"/>
    <property type="match status" value="1"/>
</dbReference>
<dbReference type="EMBL" id="JACHNB010000001">
    <property type="protein sequence ID" value="MBB4742896.1"/>
    <property type="molecule type" value="Genomic_DNA"/>
</dbReference>
<dbReference type="Proteomes" id="UP000546162">
    <property type="component" value="Unassembled WGS sequence"/>
</dbReference>
<organism evidence="1 2">
    <name type="scientific">Actinoplanes octamycinicus</name>
    <dbReference type="NCBI Taxonomy" id="135948"/>
    <lineage>
        <taxon>Bacteria</taxon>
        <taxon>Bacillati</taxon>
        <taxon>Actinomycetota</taxon>
        <taxon>Actinomycetes</taxon>
        <taxon>Micromonosporales</taxon>
        <taxon>Micromonosporaceae</taxon>
        <taxon>Actinoplanes</taxon>
    </lineage>
</organism>
<evidence type="ECO:0000313" key="2">
    <source>
        <dbReference type="Proteomes" id="UP000546162"/>
    </source>
</evidence>
<dbReference type="RefSeq" id="WP_185043197.1">
    <property type="nucleotide sequence ID" value="NZ_BAABFG010000005.1"/>
</dbReference>
<dbReference type="AlphaFoldDB" id="A0A7W7H2P8"/>